<gene>
    <name evidence="1" type="ORF">BMR1_01G01075</name>
</gene>
<dbReference type="GeneID" id="24423293"/>
<accession>I7IFC4</accession>
<sequence length="131" mass="15434">MSKRLPPKRLDSSSLYESLVDSTLKKLWFNFVFIALGEEYKNPLNVTLNQSQVENAFKKLGIRMKTDTKLYLNNDMKYKFQDYGLEIKDSQGNVETWSHPKSKRCDKLDYNLFCKMFRKTKLKVAESGLIY</sequence>
<dbReference type="RefSeq" id="XP_012647290.1">
    <property type="nucleotide sequence ID" value="XM_012791836.1"/>
</dbReference>
<dbReference type="VEuPathDB" id="PiroplasmaDB:BMR1_01G01075"/>
<keyword evidence="2" id="KW-1185">Reference proteome</keyword>
<dbReference type="AlphaFoldDB" id="I7IFC4"/>
<dbReference type="EMBL" id="FO082871">
    <property type="protein sequence ID" value="CCF72681.1"/>
    <property type="molecule type" value="Genomic_DNA"/>
</dbReference>
<reference evidence="1 2" key="3">
    <citation type="journal article" date="2016" name="Sci. Rep.">
        <title>Genome-wide diversity and gene expression profiling of Babesia microti isolates identify polymorphic genes that mediate host-pathogen interactions.</title>
        <authorList>
            <person name="Silva J.C."/>
            <person name="Cornillot E."/>
            <person name="McCracken C."/>
            <person name="Usmani-Brown S."/>
            <person name="Dwivedi A."/>
            <person name="Ifeonu O.O."/>
            <person name="Crabtree J."/>
            <person name="Gotia H.T."/>
            <person name="Virji A.Z."/>
            <person name="Reynes C."/>
            <person name="Colinge J."/>
            <person name="Kumar V."/>
            <person name="Lawres L."/>
            <person name="Pazzi J.E."/>
            <person name="Pablo J.V."/>
            <person name="Hung C."/>
            <person name="Brancato J."/>
            <person name="Kumari P."/>
            <person name="Orvis J."/>
            <person name="Tretina K."/>
            <person name="Chibucos M."/>
            <person name="Ott S."/>
            <person name="Sadzewicz L."/>
            <person name="Sengamalay N."/>
            <person name="Shetty A.C."/>
            <person name="Su Q."/>
            <person name="Tallon L."/>
            <person name="Fraser C.M."/>
            <person name="Frutos R."/>
            <person name="Molina D.M."/>
            <person name="Krause P.J."/>
            <person name="Ben Mamoun C."/>
        </authorList>
    </citation>
    <scope>NUCLEOTIDE SEQUENCE [LARGE SCALE GENOMIC DNA]</scope>
    <source>
        <strain evidence="1 2">RI</strain>
    </source>
</reference>
<reference evidence="1 2" key="1">
    <citation type="journal article" date="2012" name="Nucleic Acids Res.">
        <title>Sequencing of the smallest Apicomplexan genome from the human pathogen Babesia microti.</title>
        <authorList>
            <person name="Cornillot E."/>
            <person name="Hadj-Kaddour K."/>
            <person name="Dassouli A."/>
            <person name="Noel B."/>
            <person name="Ranwez V."/>
            <person name="Vacherie B."/>
            <person name="Augagneur Y."/>
            <person name="Bres V."/>
            <person name="Duclos A."/>
            <person name="Randazzo S."/>
            <person name="Carcy B."/>
            <person name="Debierre-Grockiego F."/>
            <person name="Delbecq S."/>
            <person name="Moubri-Menage K."/>
            <person name="Shams-Eldin H."/>
            <person name="Usmani-Brown S."/>
            <person name="Bringaud F."/>
            <person name="Wincker P."/>
            <person name="Vivares C.P."/>
            <person name="Schwarz R.T."/>
            <person name="Schetters T.P."/>
            <person name="Krause P.J."/>
            <person name="Gorenflot A."/>
            <person name="Berry V."/>
            <person name="Barbe V."/>
            <person name="Ben Mamoun C."/>
        </authorList>
    </citation>
    <scope>NUCLEOTIDE SEQUENCE [LARGE SCALE GENOMIC DNA]</scope>
    <source>
        <strain evidence="1 2">RI</strain>
    </source>
</reference>
<reference evidence="1 2" key="2">
    <citation type="journal article" date="2013" name="PLoS ONE">
        <title>Whole genome mapping and re-organization of the nuclear and mitochondrial genomes of Babesia microti isolates.</title>
        <authorList>
            <person name="Cornillot E."/>
            <person name="Dassouli A."/>
            <person name="Garg A."/>
            <person name="Pachikara N."/>
            <person name="Randazzo S."/>
            <person name="Depoix D."/>
            <person name="Carcy B."/>
            <person name="Delbecq S."/>
            <person name="Frutos R."/>
            <person name="Silva J.C."/>
            <person name="Sutton R."/>
            <person name="Krause P.J."/>
            <person name="Mamoun C.B."/>
        </authorList>
    </citation>
    <scope>NUCLEOTIDE SEQUENCE [LARGE SCALE GENOMIC DNA]</scope>
    <source>
        <strain evidence="1 2">RI</strain>
    </source>
</reference>
<dbReference type="Proteomes" id="UP000002899">
    <property type="component" value="Chromosome I"/>
</dbReference>
<name>I7IFC4_BABMR</name>
<evidence type="ECO:0000313" key="1">
    <source>
        <dbReference type="EMBL" id="CCF72681.1"/>
    </source>
</evidence>
<evidence type="ECO:0000313" key="2">
    <source>
        <dbReference type="Proteomes" id="UP000002899"/>
    </source>
</evidence>
<organism evidence="1 2">
    <name type="scientific">Babesia microti (strain RI)</name>
    <dbReference type="NCBI Taxonomy" id="1133968"/>
    <lineage>
        <taxon>Eukaryota</taxon>
        <taxon>Sar</taxon>
        <taxon>Alveolata</taxon>
        <taxon>Apicomplexa</taxon>
        <taxon>Aconoidasida</taxon>
        <taxon>Piroplasmida</taxon>
        <taxon>Babesiidae</taxon>
        <taxon>Babesia</taxon>
    </lineage>
</organism>
<dbReference type="KEGG" id="bmic:BMR1_01G01075"/>
<protein>
    <submittedName>
        <fullName evidence="1">Uncharacterized protein</fullName>
    </submittedName>
</protein>
<proteinExistence type="predicted"/>